<feature type="compositionally biased region" description="Low complexity" evidence="2">
    <location>
        <begin position="964"/>
        <end position="977"/>
    </location>
</feature>
<evidence type="ECO:0000256" key="2">
    <source>
        <dbReference type="SAM" id="MobiDB-lite"/>
    </source>
</evidence>
<feature type="compositionally biased region" description="Polar residues" evidence="2">
    <location>
        <begin position="925"/>
        <end position="935"/>
    </location>
</feature>
<gene>
    <name evidence="3" type="ORF">Anas_07189</name>
</gene>
<feature type="region of interest" description="Disordered" evidence="2">
    <location>
        <begin position="873"/>
        <end position="935"/>
    </location>
</feature>
<feature type="compositionally biased region" description="Basic and acidic residues" evidence="2">
    <location>
        <begin position="371"/>
        <end position="406"/>
    </location>
</feature>
<feature type="region of interest" description="Disordered" evidence="2">
    <location>
        <begin position="110"/>
        <end position="145"/>
    </location>
</feature>
<feature type="region of interest" description="Disordered" evidence="2">
    <location>
        <begin position="314"/>
        <end position="466"/>
    </location>
</feature>
<evidence type="ECO:0000256" key="1">
    <source>
        <dbReference type="SAM" id="Coils"/>
    </source>
</evidence>
<feature type="compositionally biased region" description="Low complexity" evidence="2">
    <location>
        <begin position="873"/>
        <end position="890"/>
    </location>
</feature>
<dbReference type="Proteomes" id="UP000326759">
    <property type="component" value="Unassembled WGS sequence"/>
</dbReference>
<name>A0A5N5TEV5_9CRUS</name>
<sequence>MKVSTRSKNLNFKDIKLKTVYVEIERLKWSSVMKKRFWKKHRLLRPCVSRICRQLLNIELQKRKNHERKSLTKEHKGSPVNKEGDVKNTKNIYKKEGFVEDEILTKEPPKKKLKFTNDDYGSGSDCESKSLEEKPPDTKDKNLINTDNPQIMEAAQVNGNDKVVPITKNSAKPLDKNSLTLYTKSGVKVLFMKSVTVPKSKVLNKSSLQKGVHGEQSLVNSVEPLSNDCNINKKDGIKNSCSADLSNKLDDKIEDKSTLEIAKKEINDIDNVENTLEIVKEEIDDIDNVENTLEIVKEEIDDIDDVKNHEKLKIENKPLEQNQLDDLKNEESEIDSSKESVTDSVKCESNKGSDIDRTESDEEPINETDEESVHEANKNETDEESVHEANKNETDEESVHEANKNETDEESVDEADRNKSDEESVSEASRSDCDKASIDEDEDSRIDDDHSTQSNDASDTESLPEFDPSKFLTCAVQIDDEEDAENQNKNKKVPFIKSQNFQLNCDTMVLIKPLLPLNINSEFCYKNQLKFSSAFRIRRELSLMTFMGQYGAKNHYVHLPEDKISSNLNEDNEDARPLPLVDPFTHSLFAPIIKRDRLKDKKSNRSFLRKLRTSLSKLNPALNSQLNAAMMKTSVNVYNNEKPFSGPPISSENPIHTPQPNMPNYPPNAIIINSNTIKMGDNFFSRVYSDGKATQMFRPVNSSLNPGFAHQPRISRITMCAPNVVSSNNVPINTSRFLYTASPSTGMPRLIPVIQSQKPMNGPIPVLSTMSNSQYSTIPPPGNSVSLNSGLANNSDPLHINFGDSTALRPIPYVPLNTYNHTGPGLTNGTNPSTYPLIQNGKFQNPEVIPCHISSANPQCITVNNNLNAVTSVSNNYNHSQNNNNSSNNSGPPPNNFCVPGIINHGTTTPAAANFPSKPQHHDVNTSMTLSDKVSNLGNTSKEEYIRKSVIVNHHYINPTLPLSSQSSSNINHNSVNPTLHSSSQSSAYVVNHSTVSPPLPLSSQSSSVNASSQTDEALKNQCESVTFFQLFASSIVIPRQGVL</sequence>
<dbReference type="AlphaFoldDB" id="A0A5N5TEV5"/>
<organism evidence="3 4">
    <name type="scientific">Armadillidium nasatum</name>
    <dbReference type="NCBI Taxonomy" id="96803"/>
    <lineage>
        <taxon>Eukaryota</taxon>
        <taxon>Metazoa</taxon>
        <taxon>Ecdysozoa</taxon>
        <taxon>Arthropoda</taxon>
        <taxon>Crustacea</taxon>
        <taxon>Multicrustacea</taxon>
        <taxon>Malacostraca</taxon>
        <taxon>Eumalacostraca</taxon>
        <taxon>Peracarida</taxon>
        <taxon>Isopoda</taxon>
        <taxon>Oniscidea</taxon>
        <taxon>Crinocheta</taxon>
        <taxon>Armadillidiidae</taxon>
        <taxon>Armadillidium</taxon>
    </lineage>
</organism>
<evidence type="ECO:0000313" key="4">
    <source>
        <dbReference type="Proteomes" id="UP000326759"/>
    </source>
</evidence>
<proteinExistence type="predicted"/>
<feature type="compositionally biased region" description="Basic and acidic residues" evidence="2">
    <location>
        <begin position="126"/>
        <end position="142"/>
    </location>
</feature>
<feature type="compositionally biased region" description="Polar residues" evidence="2">
    <location>
        <begin position="978"/>
        <end position="993"/>
    </location>
</feature>
<feature type="region of interest" description="Disordered" evidence="2">
    <location>
        <begin position="964"/>
        <end position="1009"/>
    </location>
</feature>
<keyword evidence="1" id="KW-0175">Coiled coil</keyword>
<keyword evidence="4" id="KW-1185">Reference proteome</keyword>
<feature type="compositionally biased region" description="Acidic residues" evidence="2">
    <location>
        <begin position="359"/>
        <end position="370"/>
    </location>
</feature>
<comment type="caution">
    <text evidence="3">The sequence shown here is derived from an EMBL/GenBank/DDBJ whole genome shotgun (WGS) entry which is preliminary data.</text>
</comment>
<accession>A0A5N5TEV5</accession>
<feature type="coiled-coil region" evidence="1">
    <location>
        <begin position="262"/>
        <end position="306"/>
    </location>
</feature>
<feature type="compositionally biased region" description="Basic and acidic residues" evidence="2">
    <location>
        <begin position="325"/>
        <end position="358"/>
    </location>
</feature>
<reference evidence="3 4" key="1">
    <citation type="journal article" date="2019" name="PLoS Biol.">
        <title>Sex chromosomes control vertical transmission of feminizing Wolbachia symbionts in an isopod.</title>
        <authorList>
            <person name="Becking T."/>
            <person name="Chebbi M.A."/>
            <person name="Giraud I."/>
            <person name="Moumen B."/>
            <person name="Laverre T."/>
            <person name="Caubet Y."/>
            <person name="Peccoud J."/>
            <person name="Gilbert C."/>
            <person name="Cordaux R."/>
        </authorList>
    </citation>
    <scope>NUCLEOTIDE SEQUENCE [LARGE SCALE GENOMIC DNA]</scope>
    <source>
        <strain evidence="3">ANa2</strain>
        <tissue evidence="3">Whole body excluding digestive tract and cuticle</tissue>
    </source>
</reference>
<dbReference type="EMBL" id="SEYY01005094">
    <property type="protein sequence ID" value="KAB7503470.1"/>
    <property type="molecule type" value="Genomic_DNA"/>
</dbReference>
<evidence type="ECO:0000313" key="3">
    <source>
        <dbReference type="EMBL" id="KAB7503470.1"/>
    </source>
</evidence>
<feature type="compositionally biased region" description="Basic and acidic residues" evidence="2">
    <location>
        <begin position="68"/>
        <end position="87"/>
    </location>
</feature>
<feature type="compositionally biased region" description="Basic and acidic residues" evidence="2">
    <location>
        <begin position="429"/>
        <end position="438"/>
    </location>
</feature>
<feature type="compositionally biased region" description="Low complexity" evidence="2">
    <location>
        <begin position="994"/>
        <end position="1009"/>
    </location>
</feature>
<feature type="region of interest" description="Disordered" evidence="2">
    <location>
        <begin position="66"/>
        <end position="87"/>
    </location>
</feature>
<protein>
    <submittedName>
        <fullName evidence="3">Uncharacterized protein</fullName>
    </submittedName>
</protein>